<dbReference type="EMBL" id="AJYB01000080">
    <property type="protein sequence ID" value="EIM05324.1"/>
    <property type="molecule type" value="Genomic_DNA"/>
</dbReference>
<evidence type="ECO:0000313" key="1">
    <source>
        <dbReference type="EMBL" id="EIM05324.1"/>
    </source>
</evidence>
<proteinExistence type="predicted"/>
<accession>A0AA87LRF9</accession>
<gene>
    <name evidence="1" type="ORF">A1A1_16710</name>
</gene>
<evidence type="ECO:0000313" key="2">
    <source>
        <dbReference type="Proteomes" id="UP000004725"/>
    </source>
</evidence>
<sequence>MNGFKVVIEHDFFSRKPINITFKCSLVEKESGNVLHSTTFRHWSFDFGLYKAEKYKEKFSRPETIVALIAVDISHHGNFELDMSQGFDKFMENLFQNSSTEYLREYLARTSHAVDRTEIEKELTLRGEINNEKTICVGSN</sequence>
<organism evidence="1 2">
    <name type="scientific">Planococcus antarcticus DSM 14505</name>
    <dbReference type="NCBI Taxonomy" id="1185653"/>
    <lineage>
        <taxon>Bacteria</taxon>
        <taxon>Bacillati</taxon>
        <taxon>Bacillota</taxon>
        <taxon>Bacilli</taxon>
        <taxon>Bacillales</taxon>
        <taxon>Caryophanaceae</taxon>
        <taxon>Planococcus</taxon>
    </lineage>
</organism>
<comment type="caution">
    <text evidence="1">The sequence shown here is derived from an EMBL/GenBank/DDBJ whole genome shotgun (WGS) entry which is preliminary data.</text>
</comment>
<reference evidence="1 2" key="1">
    <citation type="journal article" date="2012" name="J. Bacteriol.">
        <title>Genome Sequence of the Antarctic Psychrophile Bacterium Planococcus antarcticus DSM 14505.</title>
        <authorList>
            <person name="Margolles A."/>
            <person name="Gueimonde M."/>
            <person name="Sanchez B."/>
        </authorList>
    </citation>
    <scope>NUCLEOTIDE SEQUENCE [LARGE SCALE GENOMIC DNA]</scope>
    <source>
        <strain evidence="1 2">DSM 14505</strain>
    </source>
</reference>
<dbReference type="Proteomes" id="UP000004725">
    <property type="component" value="Unassembled WGS sequence"/>
</dbReference>
<dbReference type="RefSeq" id="WP_006831290.1">
    <property type="nucleotide sequence ID" value="NZ_AJYB01000080.1"/>
</dbReference>
<name>A0AA87LRF9_9BACL</name>
<dbReference type="AlphaFoldDB" id="A0AA87LRF9"/>
<protein>
    <submittedName>
        <fullName evidence="1">Uncharacterized protein</fullName>
    </submittedName>
</protein>